<organism evidence="3 4">
    <name type="scientific">Spiroplasma alleghenense</name>
    <dbReference type="NCBI Taxonomy" id="216931"/>
    <lineage>
        <taxon>Bacteria</taxon>
        <taxon>Bacillati</taxon>
        <taxon>Mycoplasmatota</taxon>
        <taxon>Mollicutes</taxon>
        <taxon>Entomoplasmatales</taxon>
        <taxon>Spiroplasmataceae</taxon>
        <taxon>Spiroplasma</taxon>
    </lineage>
</organism>
<dbReference type="InterPro" id="IPR029063">
    <property type="entry name" value="SAM-dependent_MTases_sf"/>
</dbReference>
<proteinExistence type="predicted"/>
<dbReference type="PANTHER" id="PTHR47739">
    <property type="entry name" value="TRNA1(VAL) (ADENINE(37)-N6)-METHYLTRANSFERASE"/>
    <property type="match status" value="1"/>
</dbReference>
<dbReference type="CDD" id="cd02440">
    <property type="entry name" value="AdoMet_MTases"/>
    <property type="match status" value="1"/>
</dbReference>
<dbReference type="GO" id="GO:0008170">
    <property type="term" value="F:N-methyltransferase activity"/>
    <property type="evidence" value="ECO:0007669"/>
    <property type="project" value="UniProtKB-ARBA"/>
</dbReference>
<dbReference type="PROSITE" id="PS00092">
    <property type="entry name" value="N6_MTASE"/>
    <property type="match status" value="1"/>
</dbReference>
<evidence type="ECO:0000259" key="2">
    <source>
        <dbReference type="Pfam" id="PF05175"/>
    </source>
</evidence>
<dbReference type="GO" id="GO:0032259">
    <property type="term" value="P:methylation"/>
    <property type="evidence" value="ECO:0007669"/>
    <property type="project" value="UniProtKB-KW"/>
</dbReference>
<dbReference type="Pfam" id="PF05175">
    <property type="entry name" value="MTS"/>
    <property type="match status" value="1"/>
</dbReference>
<accession>A0A345Z258</accession>
<dbReference type="PANTHER" id="PTHR47739:SF1">
    <property type="entry name" value="TRNA1(VAL) (ADENINE(37)-N6)-METHYLTRANSFERASE"/>
    <property type="match status" value="1"/>
</dbReference>
<dbReference type="SUPFAM" id="SSF53335">
    <property type="entry name" value="S-adenosyl-L-methionine-dependent methyltransferases"/>
    <property type="match status" value="1"/>
</dbReference>
<protein>
    <submittedName>
        <fullName evidence="3">Methyltransferase</fullName>
    </submittedName>
</protein>
<gene>
    <name evidence="3" type="primary">yabB</name>
    <name evidence="3" type="ORF">SALLE_v1c00110</name>
</gene>
<dbReference type="AlphaFoldDB" id="A0A345Z258"/>
<dbReference type="Gene3D" id="3.40.50.150">
    <property type="entry name" value="Vaccinia Virus protein VP39"/>
    <property type="match status" value="1"/>
</dbReference>
<dbReference type="EMBL" id="CP031376">
    <property type="protein sequence ID" value="AXK50687.1"/>
    <property type="molecule type" value="Genomic_DNA"/>
</dbReference>
<sequence length="240" mass="27597">MKILNTILGYKDLEIYQDTEMFRFSLDSILLARFVKFSSKIRTVVDFGTNNAVIPLIISRYTKAKIIGVEIQKEACQLADENIILNKLENQIEIENINIKDFSKLHNHNFDLVLCNPPFFKVEEKSNLTKKSELLTPARHEIEINLEEIVASGSRVLKQGGRFAIVHRAERFSEILDYFKKYELSPKNIQFIYSKAGKKAKTVLIDGIYKGNNGIEIKPPLITHNENGDYSKDVLKLFED</sequence>
<keyword evidence="1" id="KW-0175">Coiled coil</keyword>
<dbReference type="GO" id="GO:0003676">
    <property type="term" value="F:nucleic acid binding"/>
    <property type="evidence" value="ECO:0007669"/>
    <property type="project" value="InterPro"/>
</dbReference>
<dbReference type="InterPro" id="IPR007848">
    <property type="entry name" value="Small_mtfrase_dom"/>
</dbReference>
<dbReference type="KEGG" id="salx:SALLE_v1c00110"/>
<reference evidence="3 4" key="1">
    <citation type="submission" date="2018-07" db="EMBL/GenBank/DDBJ databases">
        <title>Complete genome sequence of Spiroplasma alleghenense PLHS-1 (ATCC 51752).</title>
        <authorList>
            <person name="Chou L."/>
            <person name="Lee T.-Y."/>
            <person name="Tsai Y.-M."/>
            <person name="Kuo C.-H."/>
        </authorList>
    </citation>
    <scope>NUCLEOTIDE SEQUENCE [LARGE SCALE GENOMIC DNA]</scope>
    <source>
        <strain evidence="3 4">PLHS-1</strain>
    </source>
</reference>
<feature type="domain" description="Methyltransferase small" evidence="2">
    <location>
        <begin position="31"/>
        <end position="170"/>
    </location>
</feature>
<keyword evidence="3" id="KW-0808">Transferase</keyword>
<dbReference type="Proteomes" id="UP000254792">
    <property type="component" value="Chromosome"/>
</dbReference>
<keyword evidence="4" id="KW-1185">Reference proteome</keyword>
<evidence type="ECO:0000313" key="4">
    <source>
        <dbReference type="Proteomes" id="UP000254792"/>
    </source>
</evidence>
<evidence type="ECO:0000256" key="1">
    <source>
        <dbReference type="SAM" id="Coils"/>
    </source>
</evidence>
<evidence type="ECO:0000313" key="3">
    <source>
        <dbReference type="EMBL" id="AXK50687.1"/>
    </source>
</evidence>
<dbReference type="InterPro" id="IPR050210">
    <property type="entry name" value="tRNA_Adenine-N(6)_MTase"/>
</dbReference>
<feature type="coiled-coil region" evidence="1">
    <location>
        <begin position="71"/>
        <end position="105"/>
    </location>
</feature>
<dbReference type="GO" id="GO:0008757">
    <property type="term" value="F:S-adenosylmethionine-dependent methyltransferase activity"/>
    <property type="evidence" value="ECO:0007669"/>
    <property type="project" value="UniProtKB-ARBA"/>
</dbReference>
<dbReference type="InterPro" id="IPR002052">
    <property type="entry name" value="DNA_methylase_N6_adenine_CS"/>
</dbReference>
<name>A0A345Z258_9MOLU</name>
<dbReference type="RefSeq" id="WP_115557618.1">
    <property type="nucleotide sequence ID" value="NZ_CP031376.1"/>
</dbReference>
<keyword evidence="3" id="KW-0489">Methyltransferase</keyword>
<dbReference type="OrthoDB" id="9777257at2"/>